<accession>A0A1D7YM34</accession>
<dbReference type="EMBL" id="CP017248">
    <property type="protein sequence ID" value="AOR36620.1"/>
    <property type="molecule type" value="Genomic_DNA"/>
</dbReference>
<dbReference type="KEGG" id="spun:BFF78_41155"/>
<evidence type="ECO:0000313" key="3">
    <source>
        <dbReference type="Proteomes" id="UP000094960"/>
    </source>
</evidence>
<evidence type="ECO:0000256" key="1">
    <source>
        <dbReference type="SAM" id="MobiDB-lite"/>
    </source>
</evidence>
<proteinExistence type="predicted"/>
<reference evidence="3" key="1">
    <citation type="submission" date="2016-09" db="EMBL/GenBank/DDBJ databases">
        <title>Streptomyces puniciscabiei strain:TW1S1 Genome sequencing and assembly.</title>
        <authorList>
            <person name="Kim M.-K."/>
            <person name="Kim S.B."/>
        </authorList>
    </citation>
    <scope>NUCLEOTIDE SEQUENCE [LARGE SCALE GENOMIC DNA]</scope>
    <source>
        <strain evidence="3">TW1S1</strain>
    </source>
</reference>
<name>A0A1D7YM34_9ACTN</name>
<evidence type="ECO:0000313" key="2">
    <source>
        <dbReference type="EMBL" id="AOR36620.1"/>
    </source>
</evidence>
<sequence>MDDHMPCQTASAAATRTAWTYPYGLVHQGRFRADADTFRRTGSRPGTVLLGSGQFRRQADDIGKPQQLSLVRQEVRRFRVRLGRVVVVPVRPQGRHPHHGTGPLPRRTHHGRGQPVRPGQGGSWLQGVRQLVQRAGMGVHELPVGQHRGQRLVGRPGLAGTRLSHHEDEAARYGGLLEPGAKAAPVEIIVPRHIGGQLAFRVRDVEGLTHAQMPGMGLRDPPPGARIRAQCGAPTVTAMSPAAVRRREHHPAARIDLRITVTSDPTRTVPIA</sequence>
<protein>
    <submittedName>
        <fullName evidence="2">Uncharacterized protein</fullName>
    </submittedName>
</protein>
<keyword evidence="3" id="KW-1185">Reference proteome</keyword>
<feature type="region of interest" description="Disordered" evidence="1">
    <location>
        <begin position="91"/>
        <end position="123"/>
    </location>
</feature>
<organism evidence="2 3">
    <name type="scientific">Streptomyces fodineus</name>
    <dbReference type="NCBI Taxonomy" id="1904616"/>
    <lineage>
        <taxon>Bacteria</taxon>
        <taxon>Bacillati</taxon>
        <taxon>Actinomycetota</taxon>
        <taxon>Actinomycetes</taxon>
        <taxon>Kitasatosporales</taxon>
        <taxon>Streptomycetaceae</taxon>
        <taxon>Streptomyces</taxon>
    </lineage>
</organism>
<dbReference type="AlphaFoldDB" id="A0A1D7YM34"/>
<gene>
    <name evidence="2" type="ORF">BFF78_41155</name>
</gene>
<dbReference type="Proteomes" id="UP000094960">
    <property type="component" value="Chromosome"/>
</dbReference>